<evidence type="ECO:0000313" key="2">
    <source>
        <dbReference type="EMBL" id="GJT99511.1"/>
    </source>
</evidence>
<sequence>DFDSIKKSLPKKDKNERTRRRWKLSHLQKQSAEKCKRSSKTQEENNVEEAASSDS</sequence>
<feature type="compositionally biased region" description="Basic and acidic residues" evidence="1">
    <location>
        <begin position="31"/>
        <end position="43"/>
    </location>
</feature>
<name>A0ABQ5IH41_9ASTR</name>
<protein>
    <submittedName>
        <fullName evidence="2">Uncharacterized protein</fullName>
    </submittedName>
</protein>
<feature type="compositionally biased region" description="Basic and acidic residues" evidence="1">
    <location>
        <begin position="1"/>
        <end position="16"/>
    </location>
</feature>
<feature type="non-terminal residue" evidence="2">
    <location>
        <position position="1"/>
    </location>
</feature>
<feature type="compositionally biased region" description="Basic residues" evidence="1">
    <location>
        <begin position="17"/>
        <end position="26"/>
    </location>
</feature>
<reference evidence="2" key="1">
    <citation type="journal article" date="2022" name="Int. J. Mol. Sci.">
        <title>Draft Genome of Tanacetum Coccineum: Genomic Comparison of Closely Related Tanacetum-Family Plants.</title>
        <authorList>
            <person name="Yamashiro T."/>
            <person name="Shiraishi A."/>
            <person name="Nakayama K."/>
            <person name="Satake H."/>
        </authorList>
    </citation>
    <scope>NUCLEOTIDE SEQUENCE</scope>
</reference>
<dbReference type="Proteomes" id="UP001151760">
    <property type="component" value="Unassembled WGS sequence"/>
</dbReference>
<evidence type="ECO:0000256" key="1">
    <source>
        <dbReference type="SAM" id="MobiDB-lite"/>
    </source>
</evidence>
<comment type="caution">
    <text evidence="2">The sequence shown here is derived from an EMBL/GenBank/DDBJ whole genome shotgun (WGS) entry which is preliminary data.</text>
</comment>
<feature type="region of interest" description="Disordered" evidence="1">
    <location>
        <begin position="1"/>
        <end position="55"/>
    </location>
</feature>
<proteinExistence type="predicted"/>
<organism evidence="2 3">
    <name type="scientific">Tanacetum coccineum</name>
    <dbReference type="NCBI Taxonomy" id="301880"/>
    <lineage>
        <taxon>Eukaryota</taxon>
        <taxon>Viridiplantae</taxon>
        <taxon>Streptophyta</taxon>
        <taxon>Embryophyta</taxon>
        <taxon>Tracheophyta</taxon>
        <taxon>Spermatophyta</taxon>
        <taxon>Magnoliopsida</taxon>
        <taxon>eudicotyledons</taxon>
        <taxon>Gunneridae</taxon>
        <taxon>Pentapetalae</taxon>
        <taxon>asterids</taxon>
        <taxon>campanulids</taxon>
        <taxon>Asterales</taxon>
        <taxon>Asteraceae</taxon>
        <taxon>Asteroideae</taxon>
        <taxon>Anthemideae</taxon>
        <taxon>Anthemidinae</taxon>
        <taxon>Tanacetum</taxon>
    </lineage>
</organism>
<evidence type="ECO:0000313" key="3">
    <source>
        <dbReference type="Proteomes" id="UP001151760"/>
    </source>
</evidence>
<accession>A0ABQ5IH41</accession>
<reference evidence="2" key="2">
    <citation type="submission" date="2022-01" db="EMBL/GenBank/DDBJ databases">
        <authorList>
            <person name="Yamashiro T."/>
            <person name="Shiraishi A."/>
            <person name="Satake H."/>
            <person name="Nakayama K."/>
        </authorList>
    </citation>
    <scope>NUCLEOTIDE SEQUENCE</scope>
</reference>
<dbReference type="EMBL" id="BQNB010020778">
    <property type="protein sequence ID" value="GJT99511.1"/>
    <property type="molecule type" value="Genomic_DNA"/>
</dbReference>
<keyword evidence="3" id="KW-1185">Reference proteome</keyword>
<gene>
    <name evidence="2" type="ORF">Tco_1109850</name>
</gene>